<dbReference type="SUPFAM" id="SSF53850">
    <property type="entry name" value="Periplasmic binding protein-like II"/>
    <property type="match status" value="1"/>
</dbReference>
<dbReference type="Pfam" id="PF00126">
    <property type="entry name" value="HTH_1"/>
    <property type="match status" value="1"/>
</dbReference>
<accession>A0ABX7JPQ3</accession>
<keyword evidence="4" id="KW-0804">Transcription</keyword>
<dbReference type="InterPro" id="IPR036390">
    <property type="entry name" value="WH_DNA-bd_sf"/>
</dbReference>
<gene>
    <name evidence="6" type="ORF">JWJ88_20965</name>
</gene>
<geneLocation type="plasmid" evidence="6 7">
    <name>p2</name>
</geneLocation>
<evidence type="ECO:0000313" key="6">
    <source>
        <dbReference type="EMBL" id="QRZ16267.1"/>
    </source>
</evidence>
<keyword evidence="6" id="KW-0614">Plasmid</keyword>
<reference evidence="6 7" key="1">
    <citation type="submission" date="2021-02" db="EMBL/GenBank/DDBJ databases">
        <title>Paracoccus methylovroum sp.nov., a new methanol and methylamine utilizing methylotrophic denitrifer.</title>
        <authorList>
            <person name="Timsy T."/>
            <person name="Behrendt U."/>
            <person name="Ulrich A."/>
            <person name="Spanner T."/>
            <person name="Foesel B.U."/>
            <person name="Horn M.A."/>
            <person name="Kolb S."/>
        </authorList>
    </citation>
    <scope>NUCLEOTIDE SEQUENCE [LARGE SCALE GENOMIC DNA]</scope>
    <source>
        <strain evidence="6 7">H4-D09</strain>
        <plasmid evidence="6 7">p2</plasmid>
    </source>
</reference>
<evidence type="ECO:0000259" key="5">
    <source>
        <dbReference type="PROSITE" id="PS50931"/>
    </source>
</evidence>
<feature type="domain" description="HTH lysR-type" evidence="5">
    <location>
        <begin position="1"/>
        <end position="58"/>
    </location>
</feature>
<keyword evidence="7" id="KW-1185">Reference proteome</keyword>
<evidence type="ECO:0000313" key="7">
    <source>
        <dbReference type="Proteomes" id="UP000663629"/>
    </source>
</evidence>
<proteinExistence type="inferred from homology"/>
<dbReference type="CDD" id="cd05466">
    <property type="entry name" value="PBP2_LTTR_substrate"/>
    <property type="match status" value="1"/>
</dbReference>
<organism evidence="6 7">
    <name type="scientific">Paracoccus methylovorus</name>
    <dbReference type="NCBI Taxonomy" id="2812658"/>
    <lineage>
        <taxon>Bacteria</taxon>
        <taxon>Pseudomonadati</taxon>
        <taxon>Pseudomonadota</taxon>
        <taxon>Alphaproteobacteria</taxon>
        <taxon>Rhodobacterales</taxon>
        <taxon>Paracoccaceae</taxon>
        <taxon>Paracoccus</taxon>
    </lineage>
</organism>
<dbReference type="InterPro" id="IPR000847">
    <property type="entry name" value="LysR_HTH_N"/>
</dbReference>
<dbReference type="Pfam" id="PF03466">
    <property type="entry name" value="LysR_substrate"/>
    <property type="match status" value="1"/>
</dbReference>
<evidence type="ECO:0000256" key="2">
    <source>
        <dbReference type="ARBA" id="ARBA00023015"/>
    </source>
</evidence>
<dbReference type="Gene3D" id="3.40.190.290">
    <property type="match status" value="1"/>
</dbReference>
<dbReference type="PANTHER" id="PTHR30579:SF3">
    <property type="entry name" value="TRANSCRIPTIONAL REGULATORY PROTEIN"/>
    <property type="match status" value="1"/>
</dbReference>
<protein>
    <submittedName>
        <fullName evidence="6">LysR family transcriptional regulator</fullName>
    </submittedName>
</protein>
<name>A0ABX7JPQ3_9RHOB</name>
<dbReference type="PANTHER" id="PTHR30579">
    <property type="entry name" value="TRANSCRIPTIONAL REGULATOR"/>
    <property type="match status" value="1"/>
</dbReference>
<evidence type="ECO:0000256" key="1">
    <source>
        <dbReference type="ARBA" id="ARBA00009437"/>
    </source>
</evidence>
<evidence type="ECO:0000256" key="4">
    <source>
        <dbReference type="ARBA" id="ARBA00023163"/>
    </source>
</evidence>
<dbReference type="Proteomes" id="UP000663629">
    <property type="component" value="Plasmid p2"/>
</dbReference>
<evidence type="ECO:0000256" key="3">
    <source>
        <dbReference type="ARBA" id="ARBA00023125"/>
    </source>
</evidence>
<keyword evidence="3" id="KW-0238">DNA-binding</keyword>
<comment type="similarity">
    <text evidence="1">Belongs to the LysR transcriptional regulatory family.</text>
</comment>
<dbReference type="EMBL" id="CP070372">
    <property type="protein sequence ID" value="QRZ16267.1"/>
    <property type="molecule type" value="Genomic_DNA"/>
</dbReference>
<keyword evidence="2" id="KW-0805">Transcription regulation</keyword>
<dbReference type="InterPro" id="IPR036388">
    <property type="entry name" value="WH-like_DNA-bd_sf"/>
</dbReference>
<dbReference type="InterPro" id="IPR005119">
    <property type="entry name" value="LysR_subst-bd"/>
</dbReference>
<dbReference type="SUPFAM" id="SSF46785">
    <property type="entry name" value="Winged helix' DNA-binding domain"/>
    <property type="match status" value="1"/>
</dbReference>
<dbReference type="PROSITE" id="PS50931">
    <property type="entry name" value="HTH_LYSR"/>
    <property type="match status" value="1"/>
</dbReference>
<dbReference type="Gene3D" id="1.10.10.10">
    <property type="entry name" value="Winged helix-like DNA-binding domain superfamily/Winged helix DNA-binding domain"/>
    <property type="match status" value="1"/>
</dbReference>
<dbReference type="InterPro" id="IPR050176">
    <property type="entry name" value="LTTR"/>
</dbReference>
<sequence>MNWDDFRIISAVYRTGSFVRAARALHIDETTVGRRVARIEAGLEVPLFEPADGMRRPTAACLAILRPLHEMEAAADSICRTLKQQDYSDRVFRISTIAAIAEHWLAPNLPALFDDMPELSLSIDSSDDNVDMSRWEADFALRLGRPKRGAFLMRRIGKIGFSLVRPSGMAPEAEIFAAYPQELANTPEMLGLFSTCPGRTIRLETSNLSVIRTMLASGQGTGVLPDLMVQDLVRLDSVHVTPLPISRDIWLLSQPHLRNDPLARKLSEWCAELFSAHREDTGSTTKE</sequence>